<name>A0A518JXS5_9BACT</name>
<reference evidence="1 2" key="1">
    <citation type="submission" date="2019-02" db="EMBL/GenBank/DDBJ databases">
        <title>Deep-cultivation of Planctomycetes and their phenomic and genomic characterization uncovers novel biology.</title>
        <authorList>
            <person name="Wiegand S."/>
            <person name="Jogler M."/>
            <person name="Boedeker C."/>
            <person name="Pinto D."/>
            <person name="Vollmers J."/>
            <person name="Rivas-Marin E."/>
            <person name="Kohn T."/>
            <person name="Peeters S.H."/>
            <person name="Heuer A."/>
            <person name="Rast P."/>
            <person name="Oberbeckmann S."/>
            <person name="Bunk B."/>
            <person name="Jeske O."/>
            <person name="Meyerdierks A."/>
            <person name="Storesund J.E."/>
            <person name="Kallscheuer N."/>
            <person name="Luecker S."/>
            <person name="Lage O.M."/>
            <person name="Pohl T."/>
            <person name="Merkel B.J."/>
            <person name="Hornburger P."/>
            <person name="Mueller R.-W."/>
            <person name="Bruemmer F."/>
            <person name="Labrenz M."/>
            <person name="Spormann A.M."/>
            <person name="Op den Camp H."/>
            <person name="Overmann J."/>
            <person name="Amann R."/>
            <person name="Jetten M.S.M."/>
            <person name="Mascher T."/>
            <person name="Medema M.H."/>
            <person name="Devos D.P."/>
            <person name="Kaster A.-K."/>
            <person name="Ovreas L."/>
            <person name="Rohde M."/>
            <person name="Galperin M.Y."/>
            <person name="Jogler C."/>
        </authorList>
    </citation>
    <scope>NUCLEOTIDE SEQUENCE [LARGE SCALE GENOMIC DNA]</scope>
    <source>
        <strain evidence="1 2">Poly24</strain>
    </source>
</reference>
<evidence type="ECO:0000313" key="2">
    <source>
        <dbReference type="Proteomes" id="UP000315082"/>
    </source>
</evidence>
<dbReference type="KEGG" id="rcf:Poly24_40590"/>
<evidence type="ECO:0000313" key="1">
    <source>
        <dbReference type="EMBL" id="QDV70338.1"/>
    </source>
</evidence>
<sequence>MHEKGRKRFRIPMLVYENFLDIYRPQARGDLETATNWITCPADYGA</sequence>
<accession>A0A518JXS5</accession>
<dbReference type="AlphaFoldDB" id="A0A518JXS5"/>
<proteinExistence type="predicted"/>
<gene>
    <name evidence="1" type="ORF">Poly24_40590</name>
</gene>
<organism evidence="1 2">
    <name type="scientific">Rosistilla carotiformis</name>
    <dbReference type="NCBI Taxonomy" id="2528017"/>
    <lineage>
        <taxon>Bacteria</taxon>
        <taxon>Pseudomonadati</taxon>
        <taxon>Planctomycetota</taxon>
        <taxon>Planctomycetia</taxon>
        <taxon>Pirellulales</taxon>
        <taxon>Pirellulaceae</taxon>
        <taxon>Rosistilla</taxon>
    </lineage>
</organism>
<dbReference type="Proteomes" id="UP000315082">
    <property type="component" value="Chromosome"/>
</dbReference>
<keyword evidence="2" id="KW-1185">Reference proteome</keyword>
<dbReference type="EMBL" id="CP036348">
    <property type="protein sequence ID" value="QDV70338.1"/>
    <property type="molecule type" value="Genomic_DNA"/>
</dbReference>
<protein>
    <submittedName>
        <fullName evidence="1">Uncharacterized protein</fullName>
    </submittedName>
</protein>